<dbReference type="OrthoDB" id="5472096at2"/>
<dbReference type="KEGG" id="mbah:HYN46_08995"/>
<keyword evidence="4" id="KW-1185">Reference proteome</keyword>
<dbReference type="Proteomes" id="UP000253940">
    <property type="component" value="Chromosome"/>
</dbReference>
<sequence length="84" mass="10006">MNIELIRGLLLWCTIINYGVLLVWFLVFTFAHEWMRHLHGRWFHFSDESFDTLHYAGMTLYKVGILLLNLIPYIALSIIVKYGF</sequence>
<feature type="domain" description="DUF6868" evidence="2">
    <location>
        <begin position="1"/>
        <end position="79"/>
    </location>
</feature>
<dbReference type="AlphaFoldDB" id="A0A345P6Q3"/>
<name>A0A345P6Q3_9GAMM</name>
<evidence type="ECO:0000313" key="4">
    <source>
        <dbReference type="Proteomes" id="UP000253940"/>
    </source>
</evidence>
<feature type="transmembrane region" description="Helical" evidence="1">
    <location>
        <begin position="9"/>
        <end position="31"/>
    </location>
</feature>
<reference evidence="3 4" key="1">
    <citation type="submission" date="2018-07" db="EMBL/GenBank/DDBJ databases">
        <title>Genome sequencing of Moraxellaceae gen. HYN0046.</title>
        <authorList>
            <person name="Kim M."/>
            <person name="Yi H."/>
        </authorList>
    </citation>
    <scope>NUCLEOTIDE SEQUENCE [LARGE SCALE GENOMIC DNA]</scope>
    <source>
        <strain evidence="3 4">HYN0046</strain>
    </source>
</reference>
<dbReference type="RefSeq" id="WP_114899072.1">
    <property type="nucleotide sequence ID" value="NZ_CP031222.1"/>
</dbReference>
<dbReference type="InterPro" id="IPR049220">
    <property type="entry name" value="DUF6868"/>
</dbReference>
<dbReference type="Pfam" id="PF21742">
    <property type="entry name" value="DUF6868"/>
    <property type="match status" value="1"/>
</dbReference>
<keyword evidence="1" id="KW-1133">Transmembrane helix</keyword>
<organism evidence="3 4">
    <name type="scientific">Aquirhabdus parva</name>
    <dbReference type="NCBI Taxonomy" id="2283318"/>
    <lineage>
        <taxon>Bacteria</taxon>
        <taxon>Pseudomonadati</taxon>
        <taxon>Pseudomonadota</taxon>
        <taxon>Gammaproteobacteria</taxon>
        <taxon>Moraxellales</taxon>
        <taxon>Moraxellaceae</taxon>
        <taxon>Aquirhabdus</taxon>
    </lineage>
</organism>
<proteinExistence type="predicted"/>
<accession>A0A345P6Q3</accession>
<protein>
    <recommendedName>
        <fullName evidence="2">DUF6868 domain-containing protein</fullName>
    </recommendedName>
</protein>
<dbReference type="EMBL" id="CP031222">
    <property type="protein sequence ID" value="AXI02962.1"/>
    <property type="molecule type" value="Genomic_DNA"/>
</dbReference>
<keyword evidence="1" id="KW-0812">Transmembrane</keyword>
<feature type="transmembrane region" description="Helical" evidence="1">
    <location>
        <begin position="60"/>
        <end position="80"/>
    </location>
</feature>
<evidence type="ECO:0000256" key="1">
    <source>
        <dbReference type="SAM" id="Phobius"/>
    </source>
</evidence>
<gene>
    <name evidence="3" type="ORF">HYN46_08995</name>
</gene>
<evidence type="ECO:0000313" key="3">
    <source>
        <dbReference type="EMBL" id="AXI02962.1"/>
    </source>
</evidence>
<evidence type="ECO:0000259" key="2">
    <source>
        <dbReference type="Pfam" id="PF21742"/>
    </source>
</evidence>
<keyword evidence="1" id="KW-0472">Membrane</keyword>